<comment type="caution">
    <text evidence="1">The sequence shown here is derived from an EMBL/GenBank/DDBJ whole genome shotgun (WGS) entry which is preliminary data.</text>
</comment>
<evidence type="ECO:0000313" key="2">
    <source>
        <dbReference type="Proteomes" id="UP001595715"/>
    </source>
</evidence>
<dbReference type="Proteomes" id="UP001595715">
    <property type="component" value="Unassembled WGS sequence"/>
</dbReference>
<gene>
    <name evidence="1" type="ORF">ACFOZ8_07500</name>
</gene>
<dbReference type="RefSeq" id="WP_377718192.1">
    <property type="nucleotide sequence ID" value="NZ_JBHSAM010000020.1"/>
</dbReference>
<proteinExistence type="predicted"/>
<organism evidence="1 2">
    <name type="scientific">Paenibacillus xanthanilyticus</name>
    <dbReference type="NCBI Taxonomy" id="1783531"/>
    <lineage>
        <taxon>Bacteria</taxon>
        <taxon>Bacillati</taxon>
        <taxon>Bacillota</taxon>
        <taxon>Bacilli</taxon>
        <taxon>Bacillales</taxon>
        <taxon>Paenibacillaceae</taxon>
        <taxon>Paenibacillus</taxon>
    </lineage>
</organism>
<protein>
    <submittedName>
        <fullName evidence="1">Uncharacterized protein</fullName>
    </submittedName>
</protein>
<dbReference type="EMBL" id="JBHSAM010000020">
    <property type="protein sequence ID" value="MFC4099496.1"/>
    <property type="molecule type" value="Genomic_DNA"/>
</dbReference>
<reference evidence="2" key="1">
    <citation type="journal article" date="2019" name="Int. J. Syst. Evol. Microbiol.">
        <title>The Global Catalogue of Microorganisms (GCM) 10K type strain sequencing project: providing services to taxonomists for standard genome sequencing and annotation.</title>
        <authorList>
            <consortium name="The Broad Institute Genomics Platform"/>
            <consortium name="The Broad Institute Genome Sequencing Center for Infectious Disease"/>
            <person name="Wu L."/>
            <person name="Ma J."/>
        </authorList>
    </citation>
    <scope>NUCLEOTIDE SEQUENCE [LARGE SCALE GENOMIC DNA]</scope>
    <source>
        <strain evidence="2">IBRC-M 10987</strain>
    </source>
</reference>
<name>A0ABV8K0D4_9BACL</name>
<evidence type="ECO:0000313" key="1">
    <source>
        <dbReference type="EMBL" id="MFC4099496.1"/>
    </source>
</evidence>
<accession>A0ABV8K0D4</accession>
<sequence>MTLYYYMAAGRELPTGAFGKNKTTMTLNHYVTRVNPAAADNGPMQMLLRKYPAGEQLMEVYETELDAVGLFVKGPMENPGAEHPFQLPHIYEMSPEGGTYKLRPEWIQTQPAAYAKNRKSLDVLLDYLRRHLEPGEHAELYACRADGKERFQDRPKRELDTVLDLNAFTLGEAFDWRERQLIRVTR</sequence>
<keyword evidence="2" id="KW-1185">Reference proteome</keyword>